<accession>A0ABY5JKT9</accession>
<feature type="transmembrane region" description="Helical" evidence="1">
    <location>
        <begin position="110"/>
        <end position="132"/>
    </location>
</feature>
<reference evidence="2 3" key="1">
    <citation type="submission" date="2021-03" db="EMBL/GenBank/DDBJ databases">
        <title>Comparative Genomics and Metabolomics in the genus Turicibacter.</title>
        <authorList>
            <person name="Maki J."/>
            <person name="Looft T."/>
        </authorList>
    </citation>
    <scope>NUCLEOTIDE SEQUENCE [LARGE SCALE GENOMIC DNA]</scope>
    <source>
        <strain evidence="2 3">MMM721</strain>
    </source>
</reference>
<dbReference type="RefSeq" id="WP_212726116.1">
    <property type="nucleotide sequence ID" value="NZ_CP071249.1"/>
</dbReference>
<evidence type="ECO:0000256" key="1">
    <source>
        <dbReference type="SAM" id="Phobius"/>
    </source>
</evidence>
<dbReference type="EMBL" id="CP071249">
    <property type="protein sequence ID" value="UUF07155.1"/>
    <property type="molecule type" value="Genomic_DNA"/>
</dbReference>
<evidence type="ECO:0000313" key="2">
    <source>
        <dbReference type="EMBL" id="UUF07155.1"/>
    </source>
</evidence>
<protein>
    <recommendedName>
        <fullName evidence="4">DUF3397 domain-containing protein</fullName>
    </recommendedName>
</protein>
<name>A0ABY5JKT9_9FIRM</name>
<keyword evidence="1" id="KW-0812">Transmembrane</keyword>
<organism evidence="2 3">
    <name type="scientific">Turicibacter bilis</name>
    <dbReference type="NCBI Taxonomy" id="2735723"/>
    <lineage>
        <taxon>Bacteria</taxon>
        <taxon>Bacillati</taxon>
        <taxon>Bacillota</taxon>
        <taxon>Erysipelotrichia</taxon>
        <taxon>Erysipelotrichales</taxon>
        <taxon>Turicibacteraceae</taxon>
        <taxon>Turicibacter</taxon>
    </lineage>
</organism>
<evidence type="ECO:0000313" key="3">
    <source>
        <dbReference type="Proteomes" id="UP001058016"/>
    </source>
</evidence>
<feature type="transmembrane region" description="Helical" evidence="1">
    <location>
        <begin position="48"/>
        <end position="73"/>
    </location>
</feature>
<evidence type="ECO:0008006" key="4">
    <source>
        <dbReference type="Google" id="ProtNLM"/>
    </source>
</evidence>
<keyword evidence="1" id="KW-0472">Membrane</keyword>
<proteinExistence type="predicted"/>
<sequence length="133" mass="15636">MMELLEMIAIGYHTFLYVPVLLTASYICTFFYRLMIRDRDWTYEVGKIFLGIISVVSIQIVKMVVLHLVGPVLIKQSLLFFQTLIAIEFLLYMIRYSITPNLLKSKLRTLCFIPMLFFLFGTVDFIMTIFLLK</sequence>
<keyword evidence="1" id="KW-1133">Transmembrane helix</keyword>
<gene>
    <name evidence="2" type="ORF">J0J69_06610</name>
</gene>
<dbReference type="Proteomes" id="UP001058016">
    <property type="component" value="Chromosome"/>
</dbReference>
<keyword evidence="3" id="KW-1185">Reference proteome</keyword>
<feature type="transmembrane region" description="Helical" evidence="1">
    <location>
        <begin position="15"/>
        <end position="36"/>
    </location>
</feature>
<feature type="transmembrane region" description="Helical" evidence="1">
    <location>
        <begin position="79"/>
        <end position="98"/>
    </location>
</feature>